<dbReference type="InterPro" id="IPR050553">
    <property type="entry name" value="Thioredoxin_ResA/DsbE_sf"/>
</dbReference>
<dbReference type="RefSeq" id="WP_224527775.1">
    <property type="nucleotide sequence ID" value="NZ_JAIUJR010000003.1"/>
</dbReference>
<dbReference type="InterPro" id="IPR000866">
    <property type="entry name" value="AhpC/TSA"/>
</dbReference>
<dbReference type="CDD" id="cd02966">
    <property type="entry name" value="TlpA_like_family"/>
    <property type="match status" value="1"/>
</dbReference>
<gene>
    <name evidence="2" type="ORF">LBU54_07140</name>
</gene>
<evidence type="ECO:0000259" key="1">
    <source>
        <dbReference type="PROSITE" id="PS51352"/>
    </source>
</evidence>
<dbReference type="PANTHER" id="PTHR42852:SF13">
    <property type="entry name" value="PROTEIN DIPZ"/>
    <property type="match status" value="1"/>
</dbReference>
<proteinExistence type="predicted"/>
<sequence>MKNKFTKQNILFAIIIALLLIPQTRYPIQLLVHKGLSYINQSTIIEEGEREILSYQNWKLISDNGEVLNLKDLKGRVLFINFWATWCPPCIVEMPSLQDLYNDFNEEVVFLFVTGDELETVRKFKTKNSYSFKVYNAVNKIPQNLETKSIPRTFIIDKAGAIVVDEKGAVDWYSQKVKTQLTTLLAE</sequence>
<dbReference type="PROSITE" id="PS51352">
    <property type="entry name" value="THIOREDOXIN_2"/>
    <property type="match status" value="1"/>
</dbReference>
<dbReference type="Pfam" id="PF00578">
    <property type="entry name" value="AhpC-TSA"/>
    <property type="match status" value="1"/>
</dbReference>
<dbReference type="InterPro" id="IPR036249">
    <property type="entry name" value="Thioredoxin-like_sf"/>
</dbReference>
<dbReference type="PANTHER" id="PTHR42852">
    <property type="entry name" value="THIOL:DISULFIDE INTERCHANGE PROTEIN DSBE"/>
    <property type="match status" value="1"/>
</dbReference>
<reference evidence="3" key="1">
    <citation type="submission" date="2023-07" db="EMBL/GenBank/DDBJ databases">
        <authorList>
            <person name="Yue Y."/>
        </authorList>
    </citation>
    <scope>NUCLEOTIDE SEQUENCE [LARGE SCALE GENOMIC DNA]</scope>
    <source>
        <strain evidence="3">D23</strain>
    </source>
</reference>
<dbReference type="EMBL" id="JAIUJR010000003">
    <property type="protein sequence ID" value="MCA0132356.1"/>
    <property type="molecule type" value="Genomic_DNA"/>
</dbReference>
<feature type="domain" description="Thioredoxin" evidence="1">
    <location>
        <begin position="49"/>
        <end position="186"/>
    </location>
</feature>
<comment type="caution">
    <text evidence="2">The sequence shown here is derived from an EMBL/GenBank/DDBJ whole genome shotgun (WGS) entry which is preliminary data.</text>
</comment>
<dbReference type="SUPFAM" id="SSF52833">
    <property type="entry name" value="Thioredoxin-like"/>
    <property type="match status" value="1"/>
</dbReference>
<evidence type="ECO:0000313" key="2">
    <source>
        <dbReference type="EMBL" id="MCA0132356.1"/>
    </source>
</evidence>
<accession>A0ABS7XU66</accession>
<dbReference type="Gene3D" id="3.40.30.10">
    <property type="entry name" value="Glutaredoxin"/>
    <property type="match status" value="1"/>
</dbReference>
<dbReference type="Proteomes" id="UP001198901">
    <property type="component" value="Unassembled WGS sequence"/>
</dbReference>
<protein>
    <submittedName>
        <fullName evidence="2">TlpA family protein disulfide reductase</fullName>
    </submittedName>
</protein>
<dbReference type="InterPro" id="IPR013766">
    <property type="entry name" value="Thioredoxin_domain"/>
</dbReference>
<keyword evidence="3" id="KW-1185">Reference proteome</keyword>
<name>A0ABS7XU66_9FLAO</name>
<evidence type="ECO:0000313" key="3">
    <source>
        <dbReference type="Proteomes" id="UP001198901"/>
    </source>
</evidence>
<organism evidence="2 3">
    <name type="scientific">Winogradskyella alexanderae</name>
    <dbReference type="NCBI Taxonomy" id="2877123"/>
    <lineage>
        <taxon>Bacteria</taxon>
        <taxon>Pseudomonadati</taxon>
        <taxon>Bacteroidota</taxon>
        <taxon>Flavobacteriia</taxon>
        <taxon>Flavobacteriales</taxon>
        <taxon>Flavobacteriaceae</taxon>
        <taxon>Winogradskyella</taxon>
    </lineage>
</organism>